<accession>A0AAW1JH73</accession>
<evidence type="ECO:0000313" key="1">
    <source>
        <dbReference type="EMBL" id="KAK9703343.1"/>
    </source>
</evidence>
<proteinExistence type="predicted"/>
<organism evidence="1 2">
    <name type="scientific">Popillia japonica</name>
    <name type="common">Japanese beetle</name>
    <dbReference type="NCBI Taxonomy" id="7064"/>
    <lineage>
        <taxon>Eukaryota</taxon>
        <taxon>Metazoa</taxon>
        <taxon>Ecdysozoa</taxon>
        <taxon>Arthropoda</taxon>
        <taxon>Hexapoda</taxon>
        <taxon>Insecta</taxon>
        <taxon>Pterygota</taxon>
        <taxon>Neoptera</taxon>
        <taxon>Endopterygota</taxon>
        <taxon>Coleoptera</taxon>
        <taxon>Polyphaga</taxon>
        <taxon>Scarabaeiformia</taxon>
        <taxon>Scarabaeidae</taxon>
        <taxon>Rutelinae</taxon>
        <taxon>Popillia</taxon>
    </lineage>
</organism>
<sequence length="126" mass="14446">MRERVHWPILNRSHFTHLNANLSTPIQNLHQLTHTSIPRPVNTANSETTYIHSRSADGRAASEASDSYQQRYRATVSSSRFDRCESSVAYELDRATATQRCVARRRHENALVRRTQITVSRVMLAV</sequence>
<keyword evidence="2" id="KW-1185">Reference proteome</keyword>
<comment type="caution">
    <text evidence="1">The sequence shown here is derived from an EMBL/GenBank/DDBJ whole genome shotgun (WGS) entry which is preliminary data.</text>
</comment>
<name>A0AAW1JH73_POPJA</name>
<gene>
    <name evidence="1" type="ORF">QE152_g29403</name>
</gene>
<dbReference type="Proteomes" id="UP001458880">
    <property type="component" value="Unassembled WGS sequence"/>
</dbReference>
<dbReference type="EMBL" id="JASPKY010000372">
    <property type="protein sequence ID" value="KAK9703343.1"/>
    <property type="molecule type" value="Genomic_DNA"/>
</dbReference>
<evidence type="ECO:0000313" key="2">
    <source>
        <dbReference type="Proteomes" id="UP001458880"/>
    </source>
</evidence>
<reference evidence="1 2" key="1">
    <citation type="journal article" date="2024" name="BMC Genomics">
        <title>De novo assembly and annotation of Popillia japonica's genome with initial clues to its potential as an invasive pest.</title>
        <authorList>
            <person name="Cucini C."/>
            <person name="Boschi S."/>
            <person name="Funari R."/>
            <person name="Cardaioli E."/>
            <person name="Iannotti N."/>
            <person name="Marturano G."/>
            <person name="Paoli F."/>
            <person name="Bruttini M."/>
            <person name="Carapelli A."/>
            <person name="Frati F."/>
            <person name="Nardi F."/>
        </authorList>
    </citation>
    <scope>NUCLEOTIDE SEQUENCE [LARGE SCALE GENOMIC DNA]</scope>
    <source>
        <strain evidence="1">DMR45628</strain>
    </source>
</reference>
<dbReference type="AlphaFoldDB" id="A0AAW1JH73"/>
<protein>
    <submittedName>
        <fullName evidence="1">Uncharacterized protein</fullName>
    </submittedName>
</protein>